<evidence type="ECO:0000313" key="1">
    <source>
        <dbReference type="EMBL" id="GAC95252.1"/>
    </source>
</evidence>
<reference evidence="2" key="1">
    <citation type="journal article" date="2013" name="Genome Announc.">
        <title>Draft genome sequence of the basidiomycetous yeast-like fungus Pseudozyma hubeiensis SY62, which produces an abundant amount of the biosurfactant mannosylerythritol lipids.</title>
        <authorList>
            <person name="Konishi M."/>
            <person name="Hatada Y."/>
            <person name="Horiuchi J."/>
        </authorList>
    </citation>
    <scope>NUCLEOTIDE SEQUENCE [LARGE SCALE GENOMIC DNA]</scope>
    <source>
        <strain evidence="2">SY62</strain>
    </source>
</reference>
<dbReference type="HOGENOM" id="CLU_2347622_0_0_1"/>
<sequence>MLTAPVVGFDDGKQVGFTEAACHVDLDDGVAGRIDDDHDQSGFQRRRCSVSKRKCRKLSSGLYISDCRSQLRLTFGLDPIRRLGFSRAGCFNSQKSQ</sequence>
<organism evidence="1 2">
    <name type="scientific">Pseudozyma hubeiensis (strain SY62)</name>
    <name type="common">Yeast</name>
    <dbReference type="NCBI Taxonomy" id="1305764"/>
    <lineage>
        <taxon>Eukaryota</taxon>
        <taxon>Fungi</taxon>
        <taxon>Dikarya</taxon>
        <taxon>Basidiomycota</taxon>
        <taxon>Ustilaginomycotina</taxon>
        <taxon>Ustilaginomycetes</taxon>
        <taxon>Ustilaginales</taxon>
        <taxon>Ustilaginaceae</taxon>
        <taxon>Pseudozyma</taxon>
    </lineage>
</organism>
<proteinExistence type="predicted"/>
<dbReference type="GeneID" id="24108118"/>
<dbReference type="RefSeq" id="XP_012188839.1">
    <property type="nucleotide sequence ID" value="XM_012333449.1"/>
</dbReference>
<keyword evidence="2" id="KW-1185">Reference proteome</keyword>
<accession>R9P233</accession>
<protein>
    <submittedName>
        <fullName evidence="1">Uncharacterized protein</fullName>
    </submittedName>
</protein>
<evidence type="ECO:0000313" key="2">
    <source>
        <dbReference type="Proteomes" id="UP000014071"/>
    </source>
</evidence>
<gene>
    <name evidence="1" type="ORF">PHSY_002827</name>
</gene>
<dbReference type="Proteomes" id="UP000014071">
    <property type="component" value="Unassembled WGS sequence"/>
</dbReference>
<dbReference type="AlphaFoldDB" id="R9P233"/>
<dbReference type="EMBL" id="DF238791">
    <property type="protein sequence ID" value="GAC95252.1"/>
    <property type="molecule type" value="Genomic_DNA"/>
</dbReference>
<name>R9P233_PSEHS</name>